<evidence type="ECO:0000313" key="3">
    <source>
        <dbReference type="Proteomes" id="UP001596258"/>
    </source>
</evidence>
<dbReference type="Proteomes" id="UP001596258">
    <property type="component" value="Unassembled WGS sequence"/>
</dbReference>
<evidence type="ECO:0000256" key="1">
    <source>
        <dbReference type="SAM" id="Phobius"/>
    </source>
</evidence>
<feature type="transmembrane region" description="Helical" evidence="1">
    <location>
        <begin position="71"/>
        <end position="88"/>
    </location>
</feature>
<proteinExistence type="predicted"/>
<keyword evidence="1" id="KW-0812">Transmembrane</keyword>
<protein>
    <submittedName>
        <fullName evidence="2">Uncharacterized protein</fullName>
    </submittedName>
</protein>
<keyword evidence="3" id="KW-1185">Reference proteome</keyword>
<dbReference type="EMBL" id="JBHSSO010000004">
    <property type="protein sequence ID" value="MFC6288881.1"/>
    <property type="molecule type" value="Genomic_DNA"/>
</dbReference>
<organism evidence="2 3">
    <name type="scientific">Levilactobacillus angrenensis</name>
    <dbReference type="NCBI Taxonomy" id="2486020"/>
    <lineage>
        <taxon>Bacteria</taxon>
        <taxon>Bacillati</taxon>
        <taxon>Bacillota</taxon>
        <taxon>Bacilli</taxon>
        <taxon>Lactobacillales</taxon>
        <taxon>Lactobacillaceae</taxon>
        <taxon>Levilactobacillus</taxon>
    </lineage>
</organism>
<comment type="caution">
    <text evidence="2">The sequence shown here is derived from an EMBL/GenBank/DDBJ whole genome shotgun (WGS) entry which is preliminary data.</text>
</comment>
<evidence type="ECO:0000313" key="2">
    <source>
        <dbReference type="EMBL" id="MFC6288881.1"/>
    </source>
</evidence>
<feature type="transmembrane region" description="Helical" evidence="1">
    <location>
        <begin position="44"/>
        <end position="64"/>
    </location>
</feature>
<sequence>MRRSIRISLTALGVVGLAIAAALAMGYMANDVAVSYGEAAGSELVLWVLMASATVIFAVSLFWLRFRGITLLSGVLGVVSVSGYATLVGTGFDWLILGYLLYLCVGSGLKCYAIKI</sequence>
<gene>
    <name evidence="2" type="ORF">ACFP1M_01470</name>
</gene>
<dbReference type="RefSeq" id="WP_125577935.1">
    <property type="nucleotide sequence ID" value="NZ_JBHSSO010000004.1"/>
</dbReference>
<feature type="transmembrane region" description="Helical" evidence="1">
    <location>
        <begin position="94"/>
        <end position="113"/>
    </location>
</feature>
<keyword evidence="1" id="KW-1133">Transmembrane helix</keyword>
<keyword evidence="1" id="KW-0472">Membrane</keyword>
<accession>A0ABW1U886</accession>
<name>A0ABW1U886_9LACO</name>
<reference evidence="3" key="1">
    <citation type="journal article" date="2019" name="Int. J. Syst. Evol. Microbiol.">
        <title>The Global Catalogue of Microorganisms (GCM) 10K type strain sequencing project: providing services to taxonomists for standard genome sequencing and annotation.</title>
        <authorList>
            <consortium name="The Broad Institute Genomics Platform"/>
            <consortium name="The Broad Institute Genome Sequencing Center for Infectious Disease"/>
            <person name="Wu L."/>
            <person name="Ma J."/>
        </authorList>
    </citation>
    <scope>NUCLEOTIDE SEQUENCE [LARGE SCALE GENOMIC DNA]</scope>
    <source>
        <strain evidence="3">CCM 8893</strain>
    </source>
</reference>